<comment type="caution">
    <text evidence="2">The sequence shown here is derived from an EMBL/GenBank/DDBJ whole genome shotgun (WGS) entry which is preliminary data.</text>
</comment>
<feature type="compositionally biased region" description="Polar residues" evidence="1">
    <location>
        <begin position="259"/>
        <end position="275"/>
    </location>
</feature>
<feature type="compositionally biased region" description="Basic and acidic residues" evidence="1">
    <location>
        <begin position="214"/>
        <end position="236"/>
    </location>
</feature>
<accession>A0ABP0B9Q3</accession>
<protein>
    <submittedName>
        <fullName evidence="2">Uncharacterized protein</fullName>
    </submittedName>
</protein>
<feature type="compositionally biased region" description="Polar residues" evidence="1">
    <location>
        <begin position="461"/>
        <end position="477"/>
    </location>
</feature>
<dbReference type="Proteomes" id="UP001642482">
    <property type="component" value="Unassembled WGS sequence"/>
</dbReference>
<keyword evidence="3" id="KW-1185">Reference proteome</keyword>
<name>A0ABP0B9Q3_9PEZI</name>
<proteinExistence type="predicted"/>
<evidence type="ECO:0000256" key="1">
    <source>
        <dbReference type="SAM" id="MobiDB-lite"/>
    </source>
</evidence>
<reference evidence="2 3" key="1">
    <citation type="submission" date="2024-01" db="EMBL/GenBank/DDBJ databases">
        <authorList>
            <person name="Allen C."/>
            <person name="Tagirdzhanova G."/>
        </authorList>
    </citation>
    <scope>NUCLEOTIDE SEQUENCE [LARGE SCALE GENOMIC DNA]</scope>
</reference>
<organism evidence="2 3">
    <name type="scientific">Sporothrix eucalyptigena</name>
    <dbReference type="NCBI Taxonomy" id="1812306"/>
    <lineage>
        <taxon>Eukaryota</taxon>
        <taxon>Fungi</taxon>
        <taxon>Dikarya</taxon>
        <taxon>Ascomycota</taxon>
        <taxon>Pezizomycotina</taxon>
        <taxon>Sordariomycetes</taxon>
        <taxon>Sordariomycetidae</taxon>
        <taxon>Ophiostomatales</taxon>
        <taxon>Ophiostomataceae</taxon>
        <taxon>Sporothrix</taxon>
    </lineage>
</organism>
<feature type="region of interest" description="Disordered" evidence="1">
    <location>
        <begin position="213"/>
        <end position="277"/>
    </location>
</feature>
<evidence type="ECO:0000313" key="3">
    <source>
        <dbReference type="Proteomes" id="UP001642482"/>
    </source>
</evidence>
<sequence>MNMDSIIYTGKPIEYLESLDDTERRLFFFVLDYITDHIIHRREFPSTTILDTLTSRTHITSYVRSFIHHHDWGTLRQKVAALQALKPLFLAVPPGQATSHRISAPGPVKKTDAPLSGAILLDGCATPWKDRLKEQSKSYYSETSGPLILNYYEARQIRAEYASLEFKPVAPGRGSDFPHTIPEQQKLVGTLYDAIMNMDDILEKKRPILLKKSANKEESHKEVPSIPESRKRTALERDEDENDNDSFSSQYSGEGGENDSVNSQPVQTDNATNTADKPKETISVVKVKSLSRIEVEMLCWEILHTIRDVDRGQLPFMSWSGRDWGWDSQFSTFHERFEAVATTLRRSKAAVCSLLESDYMARLAAHPRREYRRKENNRSQNAERNAQVFVGRHAIGTGQVQVGMTGDLQDRDGNVVAAAGTVHNGLIEQTRKLGEIGRRDAAAKKAKLAATTFEKKIAGTATDTTTAENAPSSSAQQKPRVRRRKSSALEMVVKMTSSQQAKAGIEKTEASEAAETSHREMLQFSDMSQAIMEQALSSSSSMILPLANPVSEGFAVAPVTPGLWPDGSSTMTTAVPTPKSSFSPLPPSWASNYGTLLPNNDNLILACPTVLVDYRPFVENATVNTSLVNESNYNMATTEFPSVTNSFNLLNSGVNVDLPSHSKPVETVEQEANTNIQPNGIEQQELPDMNAETPRNDVFSMNIAINSSNNSEHINRAVLDKEGAICMGMTGAGPISSPGVMLPTWEADVQDIMHQLEIYSDTQLNLELHNTAATLDTVPSDNNLAMDMNIDMDLRMCAFNTNMLAMQDERSFTDVTNGVSSSIHVDEHEQK</sequence>
<gene>
    <name evidence="2" type="ORF">SEUCBS140593_002821</name>
</gene>
<evidence type="ECO:0000313" key="2">
    <source>
        <dbReference type="EMBL" id="CAK7216295.1"/>
    </source>
</evidence>
<dbReference type="EMBL" id="CAWUHD010000020">
    <property type="protein sequence ID" value="CAK7216295.1"/>
    <property type="molecule type" value="Genomic_DNA"/>
</dbReference>
<feature type="region of interest" description="Disordered" evidence="1">
    <location>
        <begin position="460"/>
        <end position="485"/>
    </location>
</feature>